<dbReference type="OrthoDB" id="7875768at2"/>
<feature type="compositionally biased region" description="Acidic residues" evidence="1">
    <location>
        <begin position="134"/>
        <end position="144"/>
    </location>
</feature>
<protein>
    <submittedName>
        <fullName evidence="2">Glycerol-3-phosphate dehydrogenase</fullName>
    </submittedName>
</protein>
<accession>A0A1V0RUE5</accession>
<evidence type="ECO:0000313" key="2">
    <source>
        <dbReference type="EMBL" id="ARE85398.1"/>
    </source>
</evidence>
<dbReference type="AlphaFoldDB" id="A0A1V0RUE5"/>
<proteinExistence type="predicted"/>
<feature type="compositionally biased region" description="Basic and acidic residues" evidence="1">
    <location>
        <begin position="203"/>
        <end position="217"/>
    </location>
</feature>
<reference evidence="2 3" key="1">
    <citation type="submission" date="2017-03" db="EMBL/GenBank/DDBJ databases">
        <title>Genome Sequence of Roseovarius mucosus strain SMR3 Isolated from a culture of the Diatom Skeletonema marinoi.</title>
        <authorList>
            <person name="Topel M."/>
            <person name="Pinder M."/>
            <person name="Johansson O.N."/>
            <person name="Kourtchenko O."/>
            <person name="Godhe A."/>
            <person name="Clarke A.K."/>
        </authorList>
    </citation>
    <scope>NUCLEOTIDE SEQUENCE [LARGE SCALE GENOMIC DNA]</scope>
    <source>
        <strain evidence="2 3">SMR3</strain>
    </source>
</reference>
<sequence length="273" mass="29755">MSDPVTNVEIEDVLSSIRRLVSNGQAERLSTTVAAPREAGMPAADRLVLTPALRVDEPVAEPPAEAVDAEEPDAHNVWTGTDLSEHETDVQDESAPEGIETEFSETDQTPDLPSELSAQAAEFEAMIAGRDDQWEPDGASDDDYAGGAAESVLSWSETDEPEGDEEAELDEAETAPSVDPDWDESDDLASERHVQDWQDADAADLRPAPDADADRGEGLLMDDAVLDEEALRDLVAEIVRQELQGALGERITRNVRKLVRREIHRALTSQDFD</sequence>
<dbReference type="KEGG" id="rmm:ROSMUCSMR3_03953"/>
<dbReference type="Proteomes" id="UP000192273">
    <property type="component" value="Chromosome"/>
</dbReference>
<evidence type="ECO:0000256" key="1">
    <source>
        <dbReference type="SAM" id="MobiDB-lite"/>
    </source>
</evidence>
<feature type="compositionally biased region" description="Acidic residues" evidence="1">
    <location>
        <begin position="90"/>
        <end position="105"/>
    </location>
</feature>
<organism evidence="2 3">
    <name type="scientific">Roseovarius mucosus</name>
    <dbReference type="NCBI Taxonomy" id="215743"/>
    <lineage>
        <taxon>Bacteria</taxon>
        <taxon>Pseudomonadati</taxon>
        <taxon>Pseudomonadota</taxon>
        <taxon>Alphaproteobacteria</taxon>
        <taxon>Rhodobacterales</taxon>
        <taxon>Roseobacteraceae</taxon>
        <taxon>Roseovarius</taxon>
    </lineage>
</organism>
<dbReference type="RefSeq" id="WP_081508456.1">
    <property type="nucleotide sequence ID" value="NZ_CP020474.1"/>
</dbReference>
<keyword evidence="3" id="KW-1185">Reference proteome</keyword>
<name>A0A1V0RUE5_9RHOB</name>
<feature type="compositionally biased region" description="Acidic residues" evidence="1">
    <location>
        <begin position="157"/>
        <end position="173"/>
    </location>
</feature>
<feature type="region of interest" description="Disordered" evidence="1">
    <location>
        <begin position="79"/>
        <end position="219"/>
    </location>
</feature>
<dbReference type="EMBL" id="CP020474">
    <property type="protein sequence ID" value="ARE85398.1"/>
    <property type="molecule type" value="Genomic_DNA"/>
</dbReference>
<evidence type="ECO:0000313" key="3">
    <source>
        <dbReference type="Proteomes" id="UP000192273"/>
    </source>
</evidence>
<gene>
    <name evidence="2" type="ORF">ROSMUCSMR3_03953</name>
</gene>